<name>A0A9P9GSN0_FUSSL</name>
<accession>A0A9P9GSN0</accession>
<reference evidence="1" key="1">
    <citation type="journal article" date="2021" name="Nat. Commun.">
        <title>Genetic determinants of endophytism in the Arabidopsis root mycobiome.</title>
        <authorList>
            <person name="Mesny F."/>
            <person name="Miyauchi S."/>
            <person name="Thiergart T."/>
            <person name="Pickel B."/>
            <person name="Atanasova L."/>
            <person name="Karlsson M."/>
            <person name="Huettel B."/>
            <person name="Barry K.W."/>
            <person name="Haridas S."/>
            <person name="Chen C."/>
            <person name="Bauer D."/>
            <person name="Andreopoulos W."/>
            <person name="Pangilinan J."/>
            <person name="LaButti K."/>
            <person name="Riley R."/>
            <person name="Lipzen A."/>
            <person name="Clum A."/>
            <person name="Drula E."/>
            <person name="Henrissat B."/>
            <person name="Kohler A."/>
            <person name="Grigoriev I.V."/>
            <person name="Martin F.M."/>
            <person name="Hacquard S."/>
        </authorList>
    </citation>
    <scope>NUCLEOTIDE SEQUENCE</scope>
    <source>
        <strain evidence="1">FSSC 5 MPI-SDFR-AT-0091</strain>
    </source>
</reference>
<evidence type="ECO:0008006" key="3">
    <source>
        <dbReference type="Google" id="ProtNLM"/>
    </source>
</evidence>
<proteinExistence type="predicted"/>
<evidence type="ECO:0000313" key="1">
    <source>
        <dbReference type="EMBL" id="KAH7243980.1"/>
    </source>
</evidence>
<dbReference type="OrthoDB" id="3431965at2759"/>
<dbReference type="EMBL" id="JAGTJS010000018">
    <property type="protein sequence ID" value="KAH7243980.1"/>
    <property type="molecule type" value="Genomic_DNA"/>
</dbReference>
<organism evidence="1 2">
    <name type="scientific">Fusarium solani</name>
    <name type="common">Filamentous fungus</name>
    <dbReference type="NCBI Taxonomy" id="169388"/>
    <lineage>
        <taxon>Eukaryota</taxon>
        <taxon>Fungi</taxon>
        <taxon>Dikarya</taxon>
        <taxon>Ascomycota</taxon>
        <taxon>Pezizomycotina</taxon>
        <taxon>Sordariomycetes</taxon>
        <taxon>Hypocreomycetidae</taxon>
        <taxon>Hypocreales</taxon>
        <taxon>Nectriaceae</taxon>
        <taxon>Fusarium</taxon>
        <taxon>Fusarium solani species complex</taxon>
    </lineage>
</organism>
<gene>
    <name evidence="1" type="ORF">B0J15DRAFT_515585</name>
</gene>
<protein>
    <recommendedName>
        <fullName evidence="3">DUF1214 domain-containing protein</fullName>
    </recommendedName>
</protein>
<keyword evidence="2" id="KW-1185">Reference proteome</keyword>
<dbReference type="AlphaFoldDB" id="A0A9P9GSN0"/>
<dbReference type="Proteomes" id="UP000736672">
    <property type="component" value="Unassembled WGS sequence"/>
</dbReference>
<evidence type="ECO:0000313" key="2">
    <source>
        <dbReference type="Proteomes" id="UP000736672"/>
    </source>
</evidence>
<comment type="caution">
    <text evidence="1">The sequence shown here is derived from an EMBL/GenBank/DDBJ whole genome shotgun (WGS) entry which is preliminary data.</text>
</comment>
<sequence>MCSLASSQSNPLDTPDQRTLGSLAIKLHQLHPYDDLISDARQQFASVAEQHGYDVKSPAMLQSLDTAVKELAFSSMQKAINDDPAHPMVYWLINPPRGSVLGGRYAYDNPDAIYRTIPVSGSYNYVIRGKRAAGGLADASFSLITNLTVTTAITVLANEDLVLDSDGSFVITINSTASSSPNHIQSDSRAVQLFVRNNIADWDSQRPDSLEVEIVSTGSLPDSISEDEIIDKARDYFKQSIPAYGTFLLGDQTLSRPQNIINAPVQSSSFGTLATQASSFSHYNLSKEDALVITIDAGPATCWVLPSYTLWTITDRPGERLESLNMDQAVANSNGTYTAVLSRIDPGVYNWINATVDGVGTFMCRFQGLPLGDNGGSQVQVWSQVVPMKRLNHILPKGTKRVGKKERGAQLRERAEGYGKLRSF</sequence>